<reference evidence="1 2" key="1">
    <citation type="submission" date="2020-08" db="EMBL/GenBank/DDBJ databases">
        <title>Genomic Encyclopedia of Type Strains, Phase IV (KMG-IV): sequencing the most valuable type-strain genomes for metagenomic binning, comparative biology and taxonomic classification.</title>
        <authorList>
            <person name="Goeker M."/>
        </authorList>
    </citation>
    <scope>NUCLEOTIDE SEQUENCE [LARGE SCALE GENOMIC DNA]</scope>
    <source>
        <strain evidence="1 2">DSM 5391</strain>
    </source>
</reference>
<sequence>MKYSEAVKNHLSDYKKEELGVYENGIWKRNDRPYPHILPPELWGFNLLENYRNDLIRYIEANDIHLHQDFHHLNSSQAVCLNFFYPIIAEQKNDMLLEILQIENETIEDWTFEKVLCPKEGTSFDFYLKLQSGRQIFFEIKYSEQEFGKAKSIGKYRRKYEEIYKNRLHGKISSELNEYDELIRHYQLLRHISYIDAAKNHLFITICPQDNHKIIQEYNDVLNDCLVPELRSKVRLLTWESLVLKLNPLLLADNAPLRMLHHYSQFEDKYLI</sequence>
<dbReference type="AlphaFoldDB" id="A0A7X0LW91"/>
<evidence type="ECO:0000313" key="2">
    <source>
        <dbReference type="Proteomes" id="UP000531594"/>
    </source>
</evidence>
<name>A0A7X0LW91_9BACI</name>
<protein>
    <submittedName>
        <fullName evidence="1">Uncharacterized protein</fullName>
    </submittedName>
</protein>
<dbReference type="RefSeq" id="WP_184525177.1">
    <property type="nucleotide sequence ID" value="NZ_JACHGK010000005.1"/>
</dbReference>
<dbReference type="Pfam" id="PF22558">
    <property type="entry name" value="REase-ARP"/>
    <property type="match status" value="1"/>
</dbReference>
<evidence type="ECO:0000313" key="1">
    <source>
        <dbReference type="EMBL" id="MBB6445287.1"/>
    </source>
</evidence>
<organism evidence="1 2">
    <name type="scientific">Bacillus benzoevorans</name>
    <dbReference type="NCBI Taxonomy" id="1456"/>
    <lineage>
        <taxon>Bacteria</taxon>
        <taxon>Bacillati</taxon>
        <taxon>Bacillota</taxon>
        <taxon>Bacilli</taxon>
        <taxon>Bacillales</taxon>
        <taxon>Bacillaceae</taxon>
        <taxon>Bacillus</taxon>
    </lineage>
</organism>
<dbReference type="EMBL" id="JACHGK010000005">
    <property type="protein sequence ID" value="MBB6445287.1"/>
    <property type="molecule type" value="Genomic_DNA"/>
</dbReference>
<proteinExistence type="predicted"/>
<dbReference type="Proteomes" id="UP000531594">
    <property type="component" value="Unassembled WGS sequence"/>
</dbReference>
<keyword evidence="2" id="KW-1185">Reference proteome</keyword>
<comment type="caution">
    <text evidence="1">The sequence shown here is derived from an EMBL/GenBank/DDBJ whole genome shotgun (WGS) entry which is preliminary data.</text>
</comment>
<dbReference type="InterPro" id="IPR054333">
    <property type="entry name" value="REase-ARP-assoc"/>
</dbReference>
<gene>
    <name evidence="1" type="ORF">HNR53_001905</name>
</gene>
<accession>A0A7X0LW91</accession>